<accession>A0ABZ3H766</accession>
<gene>
    <name evidence="2" type="ORF">WCY31_07430</name>
</gene>
<dbReference type="Pfam" id="PF00248">
    <property type="entry name" value="Aldo_ket_red"/>
    <property type="match status" value="1"/>
</dbReference>
<sequence>MASYATKEGTFGYLKQFPKYSRDFFRFNGEAFLSSMGLGTFRKEPYREENYVLNYKDAVKTAVLNGINVIDTAINYRYQMSEREIGEALAELFAEGKATREQLFITSKAGFIPLEFPFPDPYDWINKNMLEAGLATKDDIVVDQHCMNPKFLRWSVERSLQNLGIETLDALFLHNPETQLGYVDYMTLRLRIAEAFKLFEALVAEGKIRHYGIAAWNGFLYEEGHTEYLSLRDIVAIAEEVGGKDHHLRFLEVPFNLAKPHAYSYANQKGPDGRYYTLLQAAYGYGLQCFAASSLLQMNLFKGKFDSRLGEMMGTGELTDIISALQFARSGGIMSALFGAVDPQHVEDNLLLAYVPQLPQETVQRVVKGEYAV</sequence>
<evidence type="ECO:0000313" key="3">
    <source>
        <dbReference type="Proteomes" id="UP001447842"/>
    </source>
</evidence>
<dbReference type="RefSeq" id="WP_345971904.1">
    <property type="nucleotide sequence ID" value="NZ_CP147920.1"/>
</dbReference>
<dbReference type="InterPro" id="IPR023210">
    <property type="entry name" value="NADP_OxRdtase_dom"/>
</dbReference>
<protein>
    <submittedName>
        <fullName evidence="2">Aldo/keto reductase</fullName>
    </submittedName>
</protein>
<dbReference type="InterPro" id="IPR036812">
    <property type="entry name" value="NAD(P)_OxRdtase_dom_sf"/>
</dbReference>
<dbReference type="Gene3D" id="3.20.20.100">
    <property type="entry name" value="NADP-dependent oxidoreductase domain"/>
    <property type="match status" value="1"/>
</dbReference>
<dbReference type="PANTHER" id="PTHR11732">
    <property type="entry name" value="ALDO/KETO REDUCTASE"/>
    <property type="match status" value="1"/>
</dbReference>
<dbReference type="CDD" id="cd19099">
    <property type="entry name" value="AKR_unchar"/>
    <property type="match status" value="1"/>
</dbReference>
<evidence type="ECO:0000313" key="2">
    <source>
        <dbReference type="EMBL" id="XAU14086.1"/>
    </source>
</evidence>
<evidence type="ECO:0000259" key="1">
    <source>
        <dbReference type="Pfam" id="PF00248"/>
    </source>
</evidence>
<keyword evidence="3" id="KW-1185">Reference proteome</keyword>
<feature type="domain" description="NADP-dependent oxidoreductase" evidence="1">
    <location>
        <begin position="36"/>
        <end position="216"/>
    </location>
</feature>
<dbReference type="SUPFAM" id="SSF51430">
    <property type="entry name" value="NAD(P)-linked oxidoreductase"/>
    <property type="match status" value="1"/>
</dbReference>
<dbReference type="EMBL" id="CP147920">
    <property type="protein sequence ID" value="XAU14086.1"/>
    <property type="molecule type" value="Genomic_DNA"/>
</dbReference>
<dbReference type="InterPro" id="IPR020471">
    <property type="entry name" value="AKR"/>
</dbReference>
<organism evidence="2 3">
    <name type="scientific">Sulfurimonas diazotrophicus</name>
    <dbReference type="NCBI Taxonomy" id="3131939"/>
    <lineage>
        <taxon>Bacteria</taxon>
        <taxon>Pseudomonadati</taxon>
        <taxon>Campylobacterota</taxon>
        <taxon>Epsilonproteobacteria</taxon>
        <taxon>Campylobacterales</taxon>
        <taxon>Sulfurimonadaceae</taxon>
        <taxon>Sulfurimonas</taxon>
    </lineage>
</organism>
<name>A0ABZ3H766_9BACT</name>
<dbReference type="Proteomes" id="UP001447842">
    <property type="component" value="Chromosome"/>
</dbReference>
<reference evidence="2 3" key="1">
    <citation type="submission" date="2024-03" db="EMBL/GenBank/DDBJ databases">
        <title>Sulfurimonas sp. HSL3-1.</title>
        <authorList>
            <person name="Wang S."/>
        </authorList>
    </citation>
    <scope>NUCLEOTIDE SEQUENCE [LARGE SCALE GENOMIC DNA]</scope>
    <source>
        <strain evidence="2 3">HSL3-1</strain>
    </source>
</reference>
<proteinExistence type="predicted"/>